<feature type="region of interest" description="Disordered" evidence="1">
    <location>
        <begin position="24"/>
        <end position="67"/>
    </location>
</feature>
<keyword evidence="3" id="KW-1185">Reference proteome</keyword>
<proteinExistence type="predicted"/>
<comment type="caution">
    <text evidence="2">The sequence shown here is derived from an EMBL/GenBank/DDBJ whole genome shotgun (WGS) entry which is preliminary data.</text>
</comment>
<sequence>MPHFSKEALEASPEALANLREILHGRQQGGRTGRTVQTTPTKEGRFGGAGGRPAPVRKRCHTAPASV</sequence>
<accession>A0ABV1QQG7</accession>
<gene>
    <name evidence="2" type="ORF">ABS772_17205</name>
</gene>
<dbReference type="EMBL" id="JBELQE010000089">
    <property type="protein sequence ID" value="MER2251657.1"/>
    <property type="molecule type" value="Genomic_DNA"/>
</dbReference>
<dbReference type="RefSeq" id="WP_350396017.1">
    <property type="nucleotide sequence ID" value="NZ_JBELQE010000089.1"/>
</dbReference>
<evidence type="ECO:0000313" key="2">
    <source>
        <dbReference type="EMBL" id="MER2251657.1"/>
    </source>
</evidence>
<name>A0ABV1QQG7_9HYPH</name>
<evidence type="ECO:0000256" key="1">
    <source>
        <dbReference type="SAM" id="MobiDB-lite"/>
    </source>
</evidence>
<protein>
    <submittedName>
        <fullName evidence="2">Uncharacterized protein</fullName>
    </submittedName>
</protein>
<reference evidence="2 3" key="1">
    <citation type="submission" date="2024-06" db="EMBL/GenBank/DDBJ databases">
        <authorList>
            <person name="Campbell A.G."/>
        </authorList>
    </citation>
    <scope>NUCLEOTIDE SEQUENCE [LARGE SCALE GENOMIC DNA]</scope>
    <source>
        <strain evidence="2 3">EM12</strain>
    </source>
</reference>
<evidence type="ECO:0000313" key="3">
    <source>
        <dbReference type="Proteomes" id="UP001480955"/>
    </source>
</evidence>
<dbReference type="Proteomes" id="UP001480955">
    <property type="component" value="Unassembled WGS sequence"/>
</dbReference>
<organism evidence="2 3">
    <name type="scientific">Methylorubrum podarium</name>
    <dbReference type="NCBI Taxonomy" id="200476"/>
    <lineage>
        <taxon>Bacteria</taxon>
        <taxon>Pseudomonadati</taxon>
        <taxon>Pseudomonadota</taxon>
        <taxon>Alphaproteobacteria</taxon>
        <taxon>Hyphomicrobiales</taxon>
        <taxon>Methylobacteriaceae</taxon>
        <taxon>Methylorubrum</taxon>
    </lineage>
</organism>